<dbReference type="GO" id="GO:0019957">
    <property type="term" value="F:C-C chemokine binding"/>
    <property type="evidence" value="ECO:0007669"/>
    <property type="project" value="TreeGrafter"/>
</dbReference>
<dbReference type="Gene3D" id="1.20.1070.10">
    <property type="entry name" value="Rhodopsin 7-helix transmembrane proteins"/>
    <property type="match status" value="1"/>
</dbReference>
<evidence type="ECO:0000256" key="8">
    <source>
        <dbReference type="ARBA" id="ARBA00023040"/>
    </source>
</evidence>
<dbReference type="PANTHER" id="PTHR10489:SF953">
    <property type="entry name" value="APELIN RECEPTOR"/>
    <property type="match status" value="1"/>
</dbReference>
<evidence type="ECO:0000313" key="19">
    <source>
        <dbReference type="EMBL" id="GCB83544.1"/>
    </source>
</evidence>
<evidence type="ECO:0000256" key="13">
    <source>
        <dbReference type="ARBA" id="ARBA00023218"/>
    </source>
</evidence>
<evidence type="ECO:0000256" key="14">
    <source>
        <dbReference type="ARBA" id="ARBA00023224"/>
    </source>
</evidence>
<keyword evidence="9 17" id="KW-0472">Membrane</keyword>
<evidence type="ECO:0000256" key="6">
    <source>
        <dbReference type="ARBA" id="ARBA00022692"/>
    </source>
</evidence>
<comment type="caution">
    <text evidence="19">The sequence shown here is derived from an EMBL/GenBank/DDBJ whole genome shotgun (WGS) entry which is preliminary data.</text>
</comment>
<gene>
    <name evidence="19" type="ORF">scyTo_0024071</name>
</gene>
<evidence type="ECO:0000256" key="3">
    <source>
        <dbReference type="ARBA" id="ARBA00022473"/>
    </source>
</evidence>
<feature type="domain" description="G-protein coupled receptors family 1 profile" evidence="18">
    <location>
        <begin position="41"/>
        <end position="314"/>
    </location>
</feature>
<name>A0A401QDW0_SCYTO</name>
<dbReference type="InterPro" id="IPR000276">
    <property type="entry name" value="GPCR_Rhodpsn"/>
</dbReference>
<dbReference type="PROSITE" id="PS50262">
    <property type="entry name" value="G_PROTEIN_RECEP_F1_2"/>
    <property type="match status" value="1"/>
</dbReference>
<keyword evidence="5" id="KW-0037">Angiogenesis</keyword>
<dbReference type="GO" id="GO:0006955">
    <property type="term" value="P:immune response"/>
    <property type="evidence" value="ECO:0007669"/>
    <property type="project" value="TreeGrafter"/>
</dbReference>
<dbReference type="EMBL" id="BFAA01038773">
    <property type="protein sequence ID" value="GCB83544.1"/>
    <property type="molecule type" value="Genomic_DNA"/>
</dbReference>
<keyword evidence="11 15" id="KW-0675">Receptor</keyword>
<evidence type="ECO:0000256" key="17">
    <source>
        <dbReference type="SAM" id="Phobius"/>
    </source>
</evidence>
<reference evidence="19 20" key="1">
    <citation type="journal article" date="2018" name="Nat. Ecol. Evol.">
        <title>Shark genomes provide insights into elasmobranch evolution and the origin of vertebrates.</title>
        <authorList>
            <person name="Hara Y"/>
            <person name="Yamaguchi K"/>
            <person name="Onimaru K"/>
            <person name="Kadota M"/>
            <person name="Koyanagi M"/>
            <person name="Keeley SD"/>
            <person name="Tatsumi K"/>
            <person name="Tanaka K"/>
            <person name="Motone F"/>
            <person name="Kageyama Y"/>
            <person name="Nozu R"/>
            <person name="Adachi N"/>
            <person name="Nishimura O"/>
            <person name="Nakagawa R"/>
            <person name="Tanegashima C"/>
            <person name="Kiyatake I"/>
            <person name="Matsumoto R"/>
            <person name="Murakumo K"/>
            <person name="Nishida K"/>
            <person name="Terakita A"/>
            <person name="Kuratani S"/>
            <person name="Sato K"/>
            <person name="Hyodo S Kuraku.S."/>
        </authorList>
    </citation>
    <scope>NUCLEOTIDE SEQUENCE [LARGE SCALE GENOMIC DNA]</scope>
</reference>
<evidence type="ECO:0000256" key="11">
    <source>
        <dbReference type="ARBA" id="ARBA00023170"/>
    </source>
</evidence>
<dbReference type="InterPro" id="IPR000248">
    <property type="entry name" value="ATII_rcpt"/>
</dbReference>
<dbReference type="PRINTS" id="PR00241">
    <property type="entry name" value="ANGIOTENSINR"/>
</dbReference>
<evidence type="ECO:0000256" key="4">
    <source>
        <dbReference type="ARBA" id="ARBA00022475"/>
    </source>
</evidence>
<keyword evidence="4" id="KW-1003">Cell membrane</keyword>
<comment type="subcellular location">
    <subcellularLocation>
        <location evidence="2">Cell membrane</location>
    </subcellularLocation>
    <subcellularLocation>
        <location evidence="1">Membrane</location>
        <topology evidence="1">Multi-pass membrane protein</topology>
    </subcellularLocation>
</comment>
<evidence type="ECO:0000259" key="18">
    <source>
        <dbReference type="PROSITE" id="PS50262"/>
    </source>
</evidence>
<keyword evidence="20" id="KW-1185">Reference proteome</keyword>
<feature type="transmembrane region" description="Helical" evidence="17">
    <location>
        <begin position="62"/>
        <end position="83"/>
    </location>
</feature>
<keyword evidence="7 17" id="KW-1133">Transmembrane helix</keyword>
<feature type="transmembrane region" description="Helical" evidence="17">
    <location>
        <begin position="202"/>
        <end position="229"/>
    </location>
</feature>
<keyword evidence="13" id="KW-0306">Gastrulation</keyword>
<dbReference type="GO" id="GO:0007369">
    <property type="term" value="P:gastrulation"/>
    <property type="evidence" value="ECO:0007669"/>
    <property type="project" value="UniProtKB-KW"/>
</dbReference>
<evidence type="ECO:0000256" key="5">
    <source>
        <dbReference type="ARBA" id="ARBA00022657"/>
    </source>
</evidence>
<dbReference type="GO" id="GO:0030593">
    <property type="term" value="P:neutrophil chemotaxis"/>
    <property type="evidence" value="ECO:0007669"/>
    <property type="project" value="TreeGrafter"/>
</dbReference>
<dbReference type="PRINTS" id="PR00237">
    <property type="entry name" value="GPCRRHODOPSN"/>
</dbReference>
<dbReference type="SUPFAM" id="SSF81321">
    <property type="entry name" value="Family A G protein-coupled receptor-like"/>
    <property type="match status" value="1"/>
</dbReference>
<accession>A0A401QDW0</accession>
<dbReference type="Pfam" id="PF00001">
    <property type="entry name" value="7tm_1"/>
    <property type="match status" value="1"/>
</dbReference>
<dbReference type="GO" id="GO:0019722">
    <property type="term" value="P:calcium-mediated signaling"/>
    <property type="evidence" value="ECO:0007669"/>
    <property type="project" value="TreeGrafter"/>
</dbReference>
<dbReference type="GO" id="GO:0016493">
    <property type="term" value="F:C-C chemokine receptor activity"/>
    <property type="evidence" value="ECO:0007669"/>
    <property type="project" value="TreeGrafter"/>
</dbReference>
<dbReference type="PANTHER" id="PTHR10489">
    <property type="entry name" value="CELL ADHESION MOLECULE"/>
    <property type="match status" value="1"/>
</dbReference>
<dbReference type="OrthoDB" id="5974286at2759"/>
<dbReference type="OMA" id="SHNDTEC"/>
<feature type="transmembrane region" description="Helical" evidence="17">
    <location>
        <begin position="25"/>
        <end position="50"/>
    </location>
</feature>
<dbReference type="Proteomes" id="UP000288216">
    <property type="component" value="Unassembled WGS sequence"/>
</dbReference>
<comment type="similarity">
    <text evidence="15">Belongs to the G-protein coupled receptor 1 family.</text>
</comment>
<organism evidence="19 20">
    <name type="scientific">Scyliorhinus torazame</name>
    <name type="common">Cloudy catshark</name>
    <name type="synonym">Catulus torazame</name>
    <dbReference type="NCBI Taxonomy" id="75743"/>
    <lineage>
        <taxon>Eukaryota</taxon>
        <taxon>Metazoa</taxon>
        <taxon>Chordata</taxon>
        <taxon>Craniata</taxon>
        <taxon>Vertebrata</taxon>
        <taxon>Chondrichthyes</taxon>
        <taxon>Elasmobranchii</taxon>
        <taxon>Galeomorphii</taxon>
        <taxon>Galeoidea</taxon>
        <taxon>Carcharhiniformes</taxon>
        <taxon>Scyliorhinidae</taxon>
        <taxon>Scyliorhinus</taxon>
    </lineage>
</organism>
<feature type="transmembrane region" description="Helical" evidence="17">
    <location>
        <begin position="145"/>
        <end position="164"/>
    </location>
</feature>
<evidence type="ECO:0000256" key="7">
    <source>
        <dbReference type="ARBA" id="ARBA00022989"/>
    </source>
</evidence>
<keyword evidence="3" id="KW-0217">Developmental protein</keyword>
<evidence type="ECO:0000256" key="1">
    <source>
        <dbReference type="ARBA" id="ARBA00004141"/>
    </source>
</evidence>
<feature type="transmembrane region" description="Helical" evidence="17">
    <location>
        <begin position="89"/>
        <end position="118"/>
    </location>
</feature>
<dbReference type="GO" id="GO:0009897">
    <property type="term" value="C:external side of plasma membrane"/>
    <property type="evidence" value="ECO:0007669"/>
    <property type="project" value="TreeGrafter"/>
</dbReference>
<feature type="compositionally biased region" description="Polar residues" evidence="16">
    <location>
        <begin position="355"/>
        <end position="365"/>
    </location>
</feature>
<evidence type="ECO:0000256" key="15">
    <source>
        <dbReference type="RuleBase" id="RU000688"/>
    </source>
</evidence>
<dbReference type="PROSITE" id="PS00237">
    <property type="entry name" value="G_PROTEIN_RECEP_F1_1"/>
    <property type="match status" value="1"/>
</dbReference>
<evidence type="ECO:0000256" key="16">
    <source>
        <dbReference type="SAM" id="MobiDB-lite"/>
    </source>
</evidence>
<keyword evidence="10" id="KW-1015">Disulfide bond</keyword>
<evidence type="ECO:0000256" key="12">
    <source>
        <dbReference type="ARBA" id="ARBA00023180"/>
    </source>
</evidence>
<dbReference type="STRING" id="75743.A0A401QDW0"/>
<feature type="region of interest" description="Disordered" evidence="16">
    <location>
        <begin position="334"/>
        <end position="365"/>
    </location>
</feature>
<evidence type="ECO:0000256" key="9">
    <source>
        <dbReference type="ARBA" id="ARBA00023136"/>
    </source>
</evidence>
<evidence type="ECO:0000256" key="2">
    <source>
        <dbReference type="ARBA" id="ARBA00004236"/>
    </source>
</evidence>
<keyword evidence="14 15" id="KW-0807">Transducer</keyword>
<dbReference type="InterPro" id="IPR050119">
    <property type="entry name" value="CCR1-9-like"/>
</dbReference>
<evidence type="ECO:0000256" key="10">
    <source>
        <dbReference type="ARBA" id="ARBA00023157"/>
    </source>
</evidence>
<protein>
    <recommendedName>
        <fullName evidence="18">G-protein coupled receptors family 1 profile domain-containing protein</fullName>
    </recommendedName>
</protein>
<keyword evidence="6 15" id="KW-0812">Transmembrane</keyword>
<dbReference type="InterPro" id="IPR017452">
    <property type="entry name" value="GPCR_Rhodpsn_7TM"/>
</dbReference>
<dbReference type="AlphaFoldDB" id="A0A401QDW0"/>
<proteinExistence type="inferred from homology"/>
<evidence type="ECO:0000313" key="20">
    <source>
        <dbReference type="Proteomes" id="UP000288216"/>
    </source>
</evidence>
<feature type="transmembrane region" description="Helical" evidence="17">
    <location>
        <begin position="249"/>
        <end position="270"/>
    </location>
</feature>
<dbReference type="GO" id="GO:0001525">
    <property type="term" value="P:angiogenesis"/>
    <property type="evidence" value="ECO:0007669"/>
    <property type="project" value="UniProtKB-KW"/>
</dbReference>
<keyword evidence="8 15" id="KW-0297">G-protein coupled receptor</keyword>
<dbReference type="GO" id="GO:0007204">
    <property type="term" value="P:positive regulation of cytosolic calcium ion concentration"/>
    <property type="evidence" value="ECO:0007669"/>
    <property type="project" value="TreeGrafter"/>
</dbReference>
<sequence>MLGNDSDFSHNDTECPIWEWEPSYVLIPCIYLLVFALGLTGNGTVLWASWHSRGKRKSADAFIAHLALADLTFVLTLPLWSVYTALGYHWLFGIFLCKLSSYVVLLNMYSSVFCLTCLSVDRYQAIVRSAPGSAGPGRGPRKRGLWLAAVWAVAGVLALPALVFRRAIEVPGEEEEVGGPGGQTVCDMDLSPLGQDEEVQDVWLAAFGLSSTAVGFVLPFAIMASCYGLIGGTLSSHFQRRERDRRRRLLSVILTLVLAFGLCWLPFHLVKTLATLDGLGLLRLPCPLHALAYISHPYTTCLAYVNSCLNPLLYAWLDPDFRQRCRRTLSCRHPPGGRGGGAPSPEPSATPSSSNTRCEAQSFKA</sequence>
<feature type="transmembrane region" description="Helical" evidence="17">
    <location>
        <begin position="290"/>
        <end position="317"/>
    </location>
</feature>
<keyword evidence="12" id="KW-0325">Glycoprotein</keyword>